<dbReference type="GO" id="GO:0031930">
    <property type="term" value="P:mitochondria-nucleus signaling pathway"/>
    <property type="evidence" value="ECO:0007669"/>
    <property type="project" value="TreeGrafter"/>
</dbReference>
<dbReference type="Gene3D" id="3.30.200.20">
    <property type="entry name" value="Phosphorylase Kinase, domain 1"/>
    <property type="match status" value="1"/>
</dbReference>
<accession>A0A835UT15</accession>
<dbReference type="EMBL" id="JADCNM010000007">
    <property type="protein sequence ID" value="KAG0474654.1"/>
    <property type="molecule type" value="Genomic_DNA"/>
</dbReference>
<feature type="repeat" description="PPR" evidence="3">
    <location>
        <begin position="339"/>
        <end position="373"/>
    </location>
</feature>
<dbReference type="Pfam" id="PF13041">
    <property type="entry name" value="PPR_2"/>
    <property type="match status" value="2"/>
</dbReference>
<feature type="repeat" description="PPR" evidence="3">
    <location>
        <begin position="409"/>
        <end position="443"/>
    </location>
</feature>
<dbReference type="Pfam" id="PF12854">
    <property type="entry name" value="PPR_1"/>
    <property type="match status" value="1"/>
</dbReference>
<evidence type="ECO:0000259" key="4">
    <source>
        <dbReference type="PROSITE" id="PS50011"/>
    </source>
</evidence>
<evidence type="ECO:0000313" key="6">
    <source>
        <dbReference type="Proteomes" id="UP000639772"/>
    </source>
</evidence>
<dbReference type="NCBIfam" id="TIGR00756">
    <property type="entry name" value="PPR"/>
    <property type="match status" value="5"/>
</dbReference>
<comment type="caution">
    <text evidence="5">The sequence shown here is derived from an EMBL/GenBank/DDBJ whole genome shotgun (WGS) entry which is preliminary data.</text>
</comment>
<dbReference type="GO" id="GO:0004672">
    <property type="term" value="F:protein kinase activity"/>
    <property type="evidence" value="ECO:0007669"/>
    <property type="project" value="InterPro"/>
</dbReference>
<feature type="repeat" description="PPR" evidence="3">
    <location>
        <begin position="374"/>
        <end position="408"/>
    </location>
</feature>
<feature type="repeat" description="PPR" evidence="3">
    <location>
        <begin position="269"/>
        <end position="303"/>
    </location>
</feature>
<dbReference type="PROSITE" id="PS51375">
    <property type="entry name" value="PPR"/>
    <property type="match status" value="5"/>
</dbReference>
<dbReference type="InterPro" id="IPR000719">
    <property type="entry name" value="Prot_kinase_dom"/>
</dbReference>
<keyword evidence="2" id="KW-0677">Repeat</keyword>
<reference evidence="5 6" key="1">
    <citation type="journal article" date="2020" name="Nat. Food">
        <title>A phased Vanilla planifolia genome enables genetic improvement of flavour and production.</title>
        <authorList>
            <person name="Hasing T."/>
            <person name="Tang H."/>
            <person name="Brym M."/>
            <person name="Khazi F."/>
            <person name="Huang T."/>
            <person name="Chambers A.H."/>
        </authorList>
    </citation>
    <scope>NUCLEOTIDE SEQUENCE [LARGE SCALE GENOMIC DNA]</scope>
    <source>
        <tissue evidence="5">Leaf</tissue>
    </source>
</reference>
<dbReference type="InterPro" id="IPR002885">
    <property type="entry name" value="PPR_rpt"/>
</dbReference>
<evidence type="ECO:0000256" key="1">
    <source>
        <dbReference type="ARBA" id="ARBA00007626"/>
    </source>
</evidence>
<organism evidence="5 6">
    <name type="scientific">Vanilla planifolia</name>
    <name type="common">Vanilla</name>
    <dbReference type="NCBI Taxonomy" id="51239"/>
    <lineage>
        <taxon>Eukaryota</taxon>
        <taxon>Viridiplantae</taxon>
        <taxon>Streptophyta</taxon>
        <taxon>Embryophyta</taxon>
        <taxon>Tracheophyta</taxon>
        <taxon>Spermatophyta</taxon>
        <taxon>Magnoliopsida</taxon>
        <taxon>Liliopsida</taxon>
        <taxon>Asparagales</taxon>
        <taxon>Orchidaceae</taxon>
        <taxon>Vanilloideae</taxon>
        <taxon>Vanilleae</taxon>
        <taxon>Vanilla</taxon>
    </lineage>
</organism>
<feature type="repeat" description="PPR" evidence="3">
    <location>
        <begin position="304"/>
        <end position="338"/>
    </location>
</feature>
<dbReference type="InterPro" id="IPR011990">
    <property type="entry name" value="TPR-like_helical_dom_sf"/>
</dbReference>
<dbReference type="Gene3D" id="1.10.510.10">
    <property type="entry name" value="Transferase(Phosphotransferase) domain 1"/>
    <property type="match status" value="1"/>
</dbReference>
<gene>
    <name evidence="5" type="ORF">HPP92_014340</name>
</gene>
<dbReference type="Pfam" id="PF00069">
    <property type="entry name" value="Pkinase"/>
    <property type="match status" value="1"/>
</dbReference>
<evidence type="ECO:0000313" key="5">
    <source>
        <dbReference type="EMBL" id="KAG0474654.1"/>
    </source>
</evidence>
<dbReference type="PROSITE" id="PS00108">
    <property type="entry name" value="PROTEIN_KINASE_ST"/>
    <property type="match status" value="1"/>
</dbReference>
<evidence type="ECO:0000256" key="2">
    <source>
        <dbReference type="ARBA" id="ARBA00022737"/>
    </source>
</evidence>
<dbReference type="AlphaFoldDB" id="A0A835UT15"/>
<name>A0A835UT15_VANPL</name>
<evidence type="ECO:0000256" key="3">
    <source>
        <dbReference type="PROSITE-ProRule" id="PRU00708"/>
    </source>
</evidence>
<feature type="domain" description="Protein kinase" evidence="4">
    <location>
        <begin position="525"/>
        <end position="674"/>
    </location>
</feature>
<sequence>MNYFFPRQGTALFSMSSKLKPFVSRQRPWTYAGLYHNGHIIDGGHTMDHEESLFFGPVSEQCILGFLPQSNVEEEEKDRCSSDNNKRGIRVEAYHIFQILQQDGPGFNSRGALDELEVKVSIALVREVLLRILRSINNGNKQRSARLAYKFFMWAGQQQGYKHTPNAYNLTMKIFAESEEFGAMCRLVVDMTQNGLPVTPRTVNVLFCSCSDASMARKLVERFISFKSFNYRPHKHCFNAILHSLIIACQYRLVEWVYQQMLLKGHQPDVLTYNLVLCAKLRLGKFDHFHSLLDEMQNKDIMPDIHTYNLVLHVLGKGGNPGAAVDMLNYMENAGCQPSVLHFTNLIDGLSRAGHLDACEYFFDEMKNKGFQPDVVCYTVMISSYIAAGEFEKAKELFDQMRTTGQVPNVFTYNSMIRGLCVSGKFDDACSMLRDMEVKGCNPNFSVYCNLVSRLRRAGKFSKANEVINHMVERGKYLHMLSRLSINPQDILSIDMVHQPSCREAAIAQMKLTVFLCFPSKSATAACSPSGGWNGDNQIPLMQRVNMQTREEVAIKLEAVTTKHPQLHYESKLYMLLQGGTGIPSIKWFGVEGDYNCMVIDLLGPSLEDLFNLCNQKFSLKTVLMLADQMISRIEYLHSRGFLHRDVKPENFLMGLGRKVNQGEQKPHRNSTVC</sequence>
<dbReference type="Pfam" id="PF01535">
    <property type="entry name" value="PPR"/>
    <property type="match status" value="1"/>
</dbReference>
<comment type="similarity">
    <text evidence="1">Belongs to the PPR family. P subfamily.</text>
</comment>
<dbReference type="Gene3D" id="1.25.40.10">
    <property type="entry name" value="Tetratricopeptide repeat domain"/>
    <property type="match status" value="3"/>
</dbReference>
<dbReference type="InterPro" id="IPR008271">
    <property type="entry name" value="Ser/Thr_kinase_AS"/>
</dbReference>
<dbReference type="InterPro" id="IPR011009">
    <property type="entry name" value="Kinase-like_dom_sf"/>
</dbReference>
<dbReference type="Proteomes" id="UP000639772">
    <property type="component" value="Chromosome 7"/>
</dbReference>
<dbReference type="OrthoDB" id="185373at2759"/>
<dbReference type="GO" id="GO:0010019">
    <property type="term" value="P:chloroplast-nucleus signaling pathway"/>
    <property type="evidence" value="ECO:0007669"/>
    <property type="project" value="TreeGrafter"/>
</dbReference>
<dbReference type="SUPFAM" id="SSF56112">
    <property type="entry name" value="Protein kinase-like (PK-like)"/>
    <property type="match status" value="1"/>
</dbReference>
<dbReference type="PROSITE" id="PS50011">
    <property type="entry name" value="PROTEIN_KINASE_DOM"/>
    <property type="match status" value="1"/>
</dbReference>
<dbReference type="GO" id="GO:0005524">
    <property type="term" value="F:ATP binding"/>
    <property type="evidence" value="ECO:0007669"/>
    <property type="project" value="InterPro"/>
</dbReference>
<proteinExistence type="inferred from homology"/>
<dbReference type="PANTHER" id="PTHR47936">
    <property type="entry name" value="PPR_LONG DOMAIN-CONTAINING PROTEIN"/>
    <property type="match status" value="1"/>
</dbReference>
<protein>
    <recommendedName>
        <fullName evidence="4">Protein kinase domain-containing protein</fullName>
    </recommendedName>
</protein>
<dbReference type="GO" id="GO:0009507">
    <property type="term" value="C:chloroplast"/>
    <property type="evidence" value="ECO:0007669"/>
    <property type="project" value="TreeGrafter"/>
</dbReference>
<dbReference type="PANTHER" id="PTHR47936:SF1">
    <property type="entry name" value="PENTATRICOPEPTIDE REPEAT-CONTAINING PROTEIN GUN1, CHLOROPLASTIC"/>
    <property type="match status" value="1"/>
</dbReference>